<sequence>MNVQGLWRRCATMIALFLWALPVAGQEATQRFVAADAAPQTSLLVRSTTDISIFAPALEAFVTQFPTVQIQYEQWGSNALYSDSLSACEGQSLPADIVISSGVHQMVDLVNRACASEYRSDLTAQLPAARIWRDELWGITREAAVIIYNTDLISAEDAPRTRFDLLDLMRRPSDDLIGKIATYDVEASGLGFLFAFMDSQEAATFGGLLEGFARVDAVATCCSAEIIEGVESGQYKIAYNVLGSYVESVQHKNLGVIHPEDYTMFLSRGLMIPKGASQRETAGVFLDFLLSPQGRAVLSKSTLIHDNNSDETSTTLSAERYIPIGPTLLVAMDKQRRGRFIAKWRDTFGMDAQE</sequence>
<organism evidence="3 4">
    <name type="scientific">Celeribacter arenosi</name>
    <dbReference type="NCBI Taxonomy" id="792649"/>
    <lineage>
        <taxon>Bacteria</taxon>
        <taxon>Pseudomonadati</taxon>
        <taxon>Pseudomonadota</taxon>
        <taxon>Alphaproteobacteria</taxon>
        <taxon>Rhodobacterales</taxon>
        <taxon>Roseobacteraceae</taxon>
        <taxon>Celeribacter</taxon>
    </lineage>
</organism>
<feature type="signal peptide" evidence="2">
    <location>
        <begin position="1"/>
        <end position="25"/>
    </location>
</feature>
<keyword evidence="1 2" id="KW-0732">Signal</keyword>
<proteinExistence type="predicted"/>
<dbReference type="InterPro" id="IPR006059">
    <property type="entry name" value="SBP"/>
</dbReference>
<dbReference type="EMBL" id="BAABDF010000007">
    <property type="protein sequence ID" value="GAA3868461.1"/>
    <property type="molecule type" value="Genomic_DNA"/>
</dbReference>
<keyword evidence="4" id="KW-1185">Reference proteome</keyword>
<name>A0ABP7K7G0_9RHOB</name>
<dbReference type="PANTHER" id="PTHR30006:SF25">
    <property type="entry name" value="PHOSPHOGLYCERATE TRANSPORT REGULATORY PROTEIN PGTC"/>
    <property type="match status" value="1"/>
</dbReference>
<dbReference type="Proteomes" id="UP001399917">
    <property type="component" value="Unassembled WGS sequence"/>
</dbReference>
<reference evidence="4" key="1">
    <citation type="journal article" date="2019" name="Int. J. Syst. Evol. Microbiol.">
        <title>The Global Catalogue of Microorganisms (GCM) 10K type strain sequencing project: providing services to taxonomists for standard genome sequencing and annotation.</title>
        <authorList>
            <consortium name="The Broad Institute Genomics Platform"/>
            <consortium name="The Broad Institute Genome Sequencing Center for Infectious Disease"/>
            <person name="Wu L."/>
            <person name="Ma J."/>
        </authorList>
    </citation>
    <scope>NUCLEOTIDE SEQUENCE [LARGE SCALE GENOMIC DNA]</scope>
    <source>
        <strain evidence="4">JCM 17190</strain>
    </source>
</reference>
<comment type="caution">
    <text evidence="3">The sequence shown here is derived from an EMBL/GenBank/DDBJ whole genome shotgun (WGS) entry which is preliminary data.</text>
</comment>
<dbReference type="Gene3D" id="3.40.190.10">
    <property type="entry name" value="Periplasmic binding protein-like II"/>
    <property type="match status" value="2"/>
</dbReference>
<feature type="chain" id="PRO_5045116992" evidence="2">
    <location>
        <begin position="26"/>
        <end position="354"/>
    </location>
</feature>
<gene>
    <name evidence="3" type="ORF">GCM10022404_18200</name>
</gene>
<dbReference type="PANTHER" id="PTHR30006">
    <property type="entry name" value="THIAMINE-BINDING PERIPLASMIC PROTEIN-RELATED"/>
    <property type="match status" value="1"/>
</dbReference>
<evidence type="ECO:0000256" key="1">
    <source>
        <dbReference type="ARBA" id="ARBA00022729"/>
    </source>
</evidence>
<dbReference type="Pfam" id="PF01547">
    <property type="entry name" value="SBP_bac_1"/>
    <property type="match status" value="1"/>
</dbReference>
<protein>
    <submittedName>
        <fullName evidence="3">ABC transporter substrate-binding protein</fullName>
    </submittedName>
</protein>
<dbReference type="SUPFAM" id="SSF53850">
    <property type="entry name" value="Periplasmic binding protein-like II"/>
    <property type="match status" value="1"/>
</dbReference>
<evidence type="ECO:0000313" key="3">
    <source>
        <dbReference type="EMBL" id="GAA3868461.1"/>
    </source>
</evidence>
<evidence type="ECO:0000313" key="4">
    <source>
        <dbReference type="Proteomes" id="UP001399917"/>
    </source>
</evidence>
<evidence type="ECO:0000256" key="2">
    <source>
        <dbReference type="SAM" id="SignalP"/>
    </source>
</evidence>
<accession>A0ABP7K7G0</accession>